<evidence type="ECO:0000313" key="2">
    <source>
        <dbReference type="Proteomes" id="UP001549749"/>
    </source>
</evidence>
<sequence>MAKQAGVILLTGTIGNITFYEMDGQYYARMKSSLRGNRVKTDPAFALTMVYAERLALSSRTAAQLYRSLPADQRQVTLYRKMTSTAMQLLKAGIPAAMLADALAAVFQPVTTPKEKGNRVILQQARVCVSETGCLEWGIVVAEISASLKKESWILKGGERMFVT</sequence>
<evidence type="ECO:0000313" key="1">
    <source>
        <dbReference type="EMBL" id="MET6996775.1"/>
    </source>
</evidence>
<dbReference type="Proteomes" id="UP001549749">
    <property type="component" value="Unassembled WGS sequence"/>
</dbReference>
<reference evidence="1 2" key="1">
    <citation type="submission" date="2024-06" db="EMBL/GenBank/DDBJ databases">
        <title>Chitinophaga defluvii sp. nov., isolated from municipal sewage.</title>
        <authorList>
            <person name="Zhang L."/>
        </authorList>
    </citation>
    <scope>NUCLEOTIDE SEQUENCE [LARGE SCALE GENOMIC DNA]</scope>
    <source>
        <strain evidence="1 2">H8</strain>
    </source>
</reference>
<protein>
    <submittedName>
        <fullName evidence="1">Uncharacterized protein</fullName>
    </submittedName>
</protein>
<accession>A0ABV2T2F3</accession>
<comment type="caution">
    <text evidence="1">The sequence shown here is derived from an EMBL/GenBank/DDBJ whole genome shotgun (WGS) entry which is preliminary data.</text>
</comment>
<dbReference type="EMBL" id="JBEXAC010000001">
    <property type="protein sequence ID" value="MET6996775.1"/>
    <property type="molecule type" value="Genomic_DNA"/>
</dbReference>
<name>A0ABV2T2F3_9BACT</name>
<proteinExistence type="predicted"/>
<keyword evidence="2" id="KW-1185">Reference proteome</keyword>
<gene>
    <name evidence="1" type="ORF">ABR189_05330</name>
</gene>
<dbReference type="RefSeq" id="WP_354659416.1">
    <property type="nucleotide sequence ID" value="NZ_JBEXAC010000001.1"/>
</dbReference>
<organism evidence="1 2">
    <name type="scientific">Chitinophaga defluvii</name>
    <dbReference type="NCBI Taxonomy" id="3163343"/>
    <lineage>
        <taxon>Bacteria</taxon>
        <taxon>Pseudomonadati</taxon>
        <taxon>Bacteroidota</taxon>
        <taxon>Chitinophagia</taxon>
        <taxon>Chitinophagales</taxon>
        <taxon>Chitinophagaceae</taxon>
        <taxon>Chitinophaga</taxon>
    </lineage>
</organism>